<comment type="caution">
    <text evidence="1">The sequence shown here is derived from an EMBL/GenBank/DDBJ whole genome shotgun (WGS) entry which is preliminary data.</text>
</comment>
<reference evidence="1 2" key="1">
    <citation type="submission" date="2018-08" db="EMBL/GenBank/DDBJ databases">
        <title>Form III RuBisCO-mediated autotrophy in Thermodesulfobium bacteria.</title>
        <authorList>
            <person name="Toshchakov S.V."/>
            <person name="Kublanov I.V."/>
            <person name="Frolov E."/>
            <person name="Bonch-Osmolovskaya E.A."/>
            <person name="Tourova T.P."/>
            <person name="Chernych N.A."/>
            <person name="Lebedinsky A.V."/>
        </authorList>
    </citation>
    <scope>NUCLEOTIDE SEQUENCE [LARGE SCALE GENOMIC DNA]</scope>
    <source>
        <strain evidence="1 2">SR</strain>
    </source>
</reference>
<proteinExistence type="predicted"/>
<dbReference type="EMBL" id="QSLN01000004">
    <property type="protein sequence ID" value="RDV83586.1"/>
    <property type="molecule type" value="Genomic_DNA"/>
</dbReference>
<dbReference type="RefSeq" id="WP_115792346.1">
    <property type="nucleotide sequence ID" value="NZ_QSLN01000004.1"/>
</dbReference>
<evidence type="ECO:0008006" key="3">
    <source>
        <dbReference type="Google" id="ProtNLM"/>
    </source>
</evidence>
<accession>A0A3D8P654</accession>
<evidence type="ECO:0000313" key="1">
    <source>
        <dbReference type="EMBL" id="RDV83586.1"/>
    </source>
</evidence>
<dbReference type="Proteomes" id="UP000256329">
    <property type="component" value="Unassembled WGS sequence"/>
</dbReference>
<keyword evidence="2" id="KW-1185">Reference proteome</keyword>
<name>A0A3D8P654_9THEO</name>
<protein>
    <recommendedName>
        <fullName evidence="3">CRISPR-associated RAMP protein Csx10</fullName>
    </recommendedName>
</protein>
<gene>
    <name evidence="1" type="ORF">DXX99_04620</name>
</gene>
<evidence type="ECO:0000313" key="2">
    <source>
        <dbReference type="Proteomes" id="UP000256329"/>
    </source>
</evidence>
<sequence>MRCRAQLRFEGSWLVSRGVAVQNVVRGRDYVPGSAWRGALAEMLLSAGRGKAELAAIFSSGARFGFLYPVPAEEGWEGFPLPLTARKCKVQGGLGDGKHGASDWLLPNLRRRLGLRSEAPFECSVCRERLERYRGLAARSLRGEGYREMKIERRWLMRVGLDRRTETAAEGILYALDAATWPYFSGWWQGTEEEFFKLREALAACRPLVDGGWPVYLGTAKARGLGKALLRLDEVEDPYLAPLEARLNDFQQQLGLGNDRSYLYFSLTLRSPLLLPGEGGKPWGWDDAGVLARYVTTVPSGLAYLEEVSAVEWETWEGWSQAWGLPKPVVTAAVPGSVLVYRAPLAARDEVLAFLQEVEERGLGEKTAEGWGEAVVCDPFHLHFDADKISVRTKEGKDEFRISAAGGN</sequence>
<dbReference type="AlphaFoldDB" id="A0A3D8P654"/>
<organism evidence="1 2">
    <name type="scientific">Ammonifex thiophilus</name>
    <dbReference type="NCBI Taxonomy" id="444093"/>
    <lineage>
        <taxon>Bacteria</taxon>
        <taxon>Bacillati</taxon>
        <taxon>Bacillota</taxon>
        <taxon>Clostridia</taxon>
        <taxon>Thermoanaerobacterales</taxon>
        <taxon>Thermoanaerobacteraceae</taxon>
        <taxon>Ammonifex</taxon>
    </lineage>
</organism>